<dbReference type="OrthoDB" id="288590at2759"/>
<sequence>MEALETQGFFEAVYDDVSSETLEELFGPVLKELFGVPLDVKMIMNHSDMPYEAYAPADLVATLRASKLMMHPPTPHSPTSVALFVAAQRKSPFLAWSNGRVSTPPHRVKMLNNEKRHTIQFRSHFKNGCIIQAPEKLVDKDHPQVYKPYKYPDYVKFLFSKDGWVLKKWAENADTLKAYCGVEGENDGMMKA</sequence>
<dbReference type="Gene3D" id="2.60.120.330">
    <property type="entry name" value="B-lactam Antibiotic, Isopenicillin N Synthase, Chain"/>
    <property type="match status" value="1"/>
</dbReference>
<dbReference type="EMBL" id="JAGGNH010000079">
    <property type="protein sequence ID" value="KAJ0960471.1"/>
    <property type="molecule type" value="Genomic_DNA"/>
</dbReference>
<protein>
    <submittedName>
        <fullName evidence="1">Uncharacterized protein</fullName>
    </submittedName>
</protein>
<keyword evidence="2" id="KW-1185">Reference proteome</keyword>
<accession>A0A9D5BTL6</accession>
<dbReference type="InterPro" id="IPR027443">
    <property type="entry name" value="IPNS-like_sf"/>
</dbReference>
<dbReference type="SUPFAM" id="SSF51197">
    <property type="entry name" value="Clavaminate synthase-like"/>
    <property type="match status" value="2"/>
</dbReference>
<evidence type="ECO:0000313" key="1">
    <source>
        <dbReference type="EMBL" id="KAJ0960471.1"/>
    </source>
</evidence>
<proteinExistence type="predicted"/>
<comment type="caution">
    <text evidence="1">The sequence shown here is derived from an EMBL/GenBank/DDBJ whole genome shotgun (WGS) entry which is preliminary data.</text>
</comment>
<evidence type="ECO:0000313" key="2">
    <source>
        <dbReference type="Proteomes" id="UP001085076"/>
    </source>
</evidence>
<gene>
    <name evidence="1" type="ORF">J5N97_001677</name>
</gene>
<dbReference type="AlphaFoldDB" id="A0A9D5BTL6"/>
<name>A0A9D5BTL6_9LILI</name>
<reference evidence="1 2" key="1">
    <citation type="journal article" date="2022" name="Hortic Res">
        <title>The genome of Dioscorea zingiberensis sheds light on the biosynthesis, origin and evolution of the medicinally important diosgenin saponins.</title>
        <authorList>
            <person name="Li Y."/>
            <person name="Tan C."/>
            <person name="Li Z."/>
            <person name="Guo J."/>
            <person name="Li S."/>
            <person name="Chen X."/>
            <person name="Wang C."/>
            <person name="Dai X."/>
            <person name="Yang H."/>
            <person name="Song W."/>
            <person name="Hou L."/>
            <person name="Xu J."/>
            <person name="Tong Z."/>
            <person name="Xu A."/>
            <person name="Yuan X."/>
            <person name="Wang W."/>
            <person name="Yang Q."/>
            <person name="Chen L."/>
            <person name="Sun Z."/>
            <person name="Wang K."/>
            <person name="Pan B."/>
            <person name="Chen J."/>
            <person name="Bao Y."/>
            <person name="Liu F."/>
            <person name="Qi X."/>
            <person name="Gang D.R."/>
            <person name="Wen J."/>
            <person name="Li J."/>
        </authorList>
    </citation>
    <scope>NUCLEOTIDE SEQUENCE [LARGE SCALE GENOMIC DNA]</scope>
    <source>
        <strain evidence="1">Dzin_1.0</strain>
    </source>
</reference>
<dbReference type="Proteomes" id="UP001085076">
    <property type="component" value="Unassembled WGS sequence"/>
</dbReference>
<organism evidence="1 2">
    <name type="scientific">Dioscorea zingiberensis</name>
    <dbReference type="NCBI Taxonomy" id="325984"/>
    <lineage>
        <taxon>Eukaryota</taxon>
        <taxon>Viridiplantae</taxon>
        <taxon>Streptophyta</taxon>
        <taxon>Embryophyta</taxon>
        <taxon>Tracheophyta</taxon>
        <taxon>Spermatophyta</taxon>
        <taxon>Magnoliopsida</taxon>
        <taxon>Liliopsida</taxon>
        <taxon>Dioscoreales</taxon>
        <taxon>Dioscoreaceae</taxon>
        <taxon>Dioscorea</taxon>
    </lineage>
</organism>